<dbReference type="InterPro" id="IPR021255">
    <property type="entry name" value="DUF2807"/>
</dbReference>
<organism evidence="4 5">
    <name type="scientific">Hymenobacter polaris</name>
    <dbReference type="NCBI Taxonomy" id="2682546"/>
    <lineage>
        <taxon>Bacteria</taxon>
        <taxon>Pseudomonadati</taxon>
        <taxon>Bacteroidota</taxon>
        <taxon>Cytophagia</taxon>
        <taxon>Cytophagales</taxon>
        <taxon>Hymenobacteraceae</taxon>
        <taxon>Hymenobacter</taxon>
    </lineage>
</organism>
<dbReference type="Gene3D" id="2.160.20.120">
    <property type="match status" value="1"/>
</dbReference>
<accession>A0A7Y0AFG1</accession>
<dbReference type="RefSeq" id="WP_169531972.1">
    <property type="nucleotide sequence ID" value="NZ_JABBGH010000002.1"/>
</dbReference>
<evidence type="ECO:0000259" key="3">
    <source>
        <dbReference type="Pfam" id="PF10988"/>
    </source>
</evidence>
<sequence>MKNLLLTALLSLLALGAALAQNAQVRTVPAFRAIKVSGGIALDLVAGPVQRVEVSTEPAEMAQYLTTTVEDGTLVLRFQHPSSNVRTQRLHVAVTANQVTALTASSGSAVKATGAFAAPSFALEASSGTVVRADLSTRDLTARLSGGSVVNLEGQAAKLTLTVDGGSIFGGNGLQTSTCQVQVNGGSIVKLTTKDSLTATADGGSSIKYHGSPQVTKQVSGSSTIKGS</sequence>
<dbReference type="EMBL" id="JABBGH010000002">
    <property type="protein sequence ID" value="NML66324.1"/>
    <property type="molecule type" value="Genomic_DNA"/>
</dbReference>
<gene>
    <name evidence="4" type="ORF">HHL22_14015</name>
</gene>
<keyword evidence="2" id="KW-0732">Signal</keyword>
<dbReference type="Pfam" id="PF10988">
    <property type="entry name" value="DUF2807"/>
    <property type="match status" value="1"/>
</dbReference>
<dbReference type="AlphaFoldDB" id="A0A7Y0AFG1"/>
<proteinExistence type="predicted"/>
<feature type="signal peptide" evidence="2">
    <location>
        <begin position="1"/>
        <end position="20"/>
    </location>
</feature>
<evidence type="ECO:0000313" key="4">
    <source>
        <dbReference type="EMBL" id="NML66324.1"/>
    </source>
</evidence>
<name>A0A7Y0AFG1_9BACT</name>
<feature type="compositionally biased region" description="Polar residues" evidence="1">
    <location>
        <begin position="213"/>
        <end position="228"/>
    </location>
</feature>
<keyword evidence="5" id="KW-1185">Reference proteome</keyword>
<feature type="domain" description="Putative auto-transporter adhesin head GIN" evidence="3">
    <location>
        <begin position="30"/>
        <end position="213"/>
    </location>
</feature>
<reference evidence="4 5" key="1">
    <citation type="submission" date="2020-04" db="EMBL/GenBank/DDBJ databases">
        <title>Hymenobacter polaris sp. nov., isolated from Arctic soil.</title>
        <authorList>
            <person name="Dahal R.H."/>
        </authorList>
    </citation>
    <scope>NUCLEOTIDE SEQUENCE [LARGE SCALE GENOMIC DNA]</scope>
    <source>
        <strain evidence="4 5">RP-2-7</strain>
    </source>
</reference>
<comment type="caution">
    <text evidence="4">The sequence shown here is derived from an EMBL/GenBank/DDBJ whole genome shotgun (WGS) entry which is preliminary data.</text>
</comment>
<protein>
    <submittedName>
        <fullName evidence="4">DUF2807 domain-containing protein</fullName>
    </submittedName>
</protein>
<evidence type="ECO:0000256" key="2">
    <source>
        <dbReference type="SAM" id="SignalP"/>
    </source>
</evidence>
<evidence type="ECO:0000256" key="1">
    <source>
        <dbReference type="SAM" id="MobiDB-lite"/>
    </source>
</evidence>
<feature type="region of interest" description="Disordered" evidence="1">
    <location>
        <begin position="209"/>
        <end position="228"/>
    </location>
</feature>
<evidence type="ECO:0000313" key="5">
    <source>
        <dbReference type="Proteomes" id="UP000559626"/>
    </source>
</evidence>
<feature type="chain" id="PRO_5031029050" evidence="2">
    <location>
        <begin position="21"/>
        <end position="228"/>
    </location>
</feature>
<dbReference type="Proteomes" id="UP000559626">
    <property type="component" value="Unassembled WGS sequence"/>
</dbReference>